<dbReference type="PANTHER" id="PTHR11803:SF39">
    <property type="entry name" value="2-IMINOBUTANOATE_2-IMINOPROPANOATE DEAMINASE"/>
    <property type="match status" value="1"/>
</dbReference>
<dbReference type="KEGG" id="tpx:Turpa_0421"/>
<evidence type="ECO:0000313" key="3">
    <source>
        <dbReference type="Proteomes" id="UP000006048"/>
    </source>
</evidence>
<proteinExistence type="inferred from homology"/>
<dbReference type="InterPro" id="IPR035959">
    <property type="entry name" value="RutC-like_sf"/>
</dbReference>
<evidence type="ECO:0000313" key="2">
    <source>
        <dbReference type="EMBL" id="AFM11077.1"/>
    </source>
</evidence>
<sequence length="125" mass="13230">MKVIATTGAPAAVGPYSQAIQAGEYVFLSGQIPLVPETGLLASEDIKAQTEQVMKNVRAVCEAAGGSLSKIVKCTVFMTDLSQFQAMNEVYAAHFGEHKPARSTVQVAALPRGASVEIEAVMYLK</sequence>
<dbReference type="Pfam" id="PF01042">
    <property type="entry name" value="Ribonuc_L-PSP"/>
    <property type="match status" value="1"/>
</dbReference>
<dbReference type="EMBL" id="CP002959">
    <property type="protein sequence ID" value="AFM11077.1"/>
    <property type="molecule type" value="Genomic_DNA"/>
</dbReference>
<dbReference type="GO" id="GO:0005829">
    <property type="term" value="C:cytosol"/>
    <property type="evidence" value="ECO:0007669"/>
    <property type="project" value="TreeGrafter"/>
</dbReference>
<dbReference type="PROSITE" id="PS01094">
    <property type="entry name" value="UPF0076"/>
    <property type="match status" value="1"/>
</dbReference>
<evidence type="ECO:0000256" key="1">
    <source>
        <dbReference type="ARBA" id="ARBA00010552"/>
    </source>
</evidence>
<protein>
    <submittedName>
        <fullName evidence="2">Endoribonuclease L-PSP</fullName>
    </submittedName>
</protein>
<dbReference type="Gene3D" id="3.30.1330.40">
    <property type="entry name" value="RutC-like"/>
    <property type="match status" value="1"/>
</dbReference>
<name>I4B1C0_TURPD</name>
<dbReference type="InterPro" id="IPR006056">
    <property type="entry name" value="RidA"/>
</dbReference>
<dbReference type="CDD" id="cd00448">
    <property type="entry name" value="YjgF_YER057c_UK114_family"/>
    <property type="match status" value="1"/>
</dbReference>
<dbReference type="InterPro" id="IPR006175">
    <property type="entry name" value="YjgF/YER057c/UK114"/>
</dbReference>
<dbReference type="Proteomes" id="UP000006048">
    <property type="component" value="Chromosome"/>
</dbReference>
<dbReference type="NCBIfam" id="TIGR00004">
    <property type="entry name" value="Rid family detoxifying hydrolase"/>
    <property type="match status" value="1"/>
</dbReference>
<dbReference type="RefSeq" id="WP_014801597.1">
    <property type="nucleotide sequence ID" value="NC_018020.1"/>
</dbReference>
<dbReference type="STRING" id="869212.Turpa_0421"/>
<dbReference type="SUPFAM" id="SSF55298">
    <property type="entry name" value="YjgF-like"/>
    <property type="match status" value="1"/>
</dbReference>
<accession>I4B1C0</accession>
<dbReference type="GO" id="GO:0019239">
    <property type="term" value="F:deaminase activity"/>
    <property type="evidence" value="ECO:0007669"/>
    <property type="project" value="TreeGrafter"/>
</dbReference>
<dbReference type="AlphaFoldDB" id="I4B1C0"/>
<comment type="similarity">
    <text evidence="1">Belongs to the RutC family.</text>
</comment>
<dbReference type="PATRIC" id="fig|869212.3.peg.395"/>
<organism evidence="2 3">
    <name type="scientific">Turneriella parva (strain ATCC BAA-1111 / DSM 21527 / NCTC 11395 / H)</name>
    <name type="common">Leptospira parva</name>
    <dbReference type="NCBI Taxonomy" id="869212"/>
    <lineage>
        <taxon>Bacteria</taxon>
        <taxon>Pseudomonadati</taxon>
        <taxon>Spirochaetota</taxon>
        <taxon>Spirochaetia</taxon>
        <taxon>Leptospirales</taxon>
        <taxon>Leptospiraceae</taxon>
        <taxon>Turneriella</taxon>
    </lineage>
</organism>
<dbReference type="FunFam" id="3.30.1330.40:FF:000001">
    <property type="entry name" value="L-PSP family endoribonuclease"/>
    <property type="match status" value="1"/>
</dbReference>
<dbReference type="InterPro" id="IPR019897">
    <property type="entry name" value="RidA_CS"/>
</dbReference>
<reference evidence="2 3" key="1">
    <citation type="submission" date="2012-06" db="EMBL/GenBank/DDBJ databases">
        <title>The complete chromosome of genome of Turneriella parva DSM 21527.</title>
        <authorList>
            <consortium name="US DOE Joint Genome Institute (JGI-PGF)"/>
            <person name="Lucas S."/>
            <person name="Han J."/>
            <person name="Lapidus A."/>
            <person name="Bruce D."/>
            <person name="Goodwin L."/>
            <person name="Pitluck S."/>
            <person name="Peters L."/>
            <person name="Kyrpides N."/>
            <person name="Mavromatis K."/>
            <person name="Ivanova N."/>
            <person name="Mikhailova N."/>
            <person name="Chertkov O."/>
            <person name="Detter J.C."/>
            <person name="Tapia R."/>
            <person name="Han C."/>
            <person name="Land M."/>
            <person name="Hauser L."/>
            <person name="Markowitz V."/>
            <person name="Cheng J.-F."/>
            <person name="Hugenholtz P."/>
            <person name="Woyke T."/>
            <person name="Wu D."/>
            <person name="Gronow S."/>
            <person name="Wellnitz S."/>
            <person name="Brambilla E."/>
            <person name="Klenk H.-P."/>
            <person name="Eisen J.A."/>
        </authorList>
    </citation>
    <scope>NUCLEOTIDE SEQUENCE [LARGE SCALE GENOMIC DNA]</scope>
    <source>
        <strain evidence="3">ATCC BAA-1111 / DSM 21527 / NCTC 11395 / H</strain>
    </source>
</reference>
<dbReference type="PANTHER" id="PTHR11803">
    <property type="entry name" value="2-IMINOBUTANOATE/2-IMINOPROPANOATE DEAMINASE RIDA"/>
    <property type="match status" value="1"/>
</dbReference>
<dbReference type="OrthoDB" id="9803101at2"/>
<keyword evidence="3" id="KW-1185">Reference proteome</keyword>
<gene>
    <name evidence="2" type="ordered locus">Turpa_0421</name>
</gene>
<dbReference type="HOGENOM" id="CLU_100715_7_3_12"/>